<sequence length="22" mass="2618">LPLLIKIIYLVAIRQIIMKRLP</sequence>
<name>A0A382PV79_9ZZZZ</name>
<proteinExistence type="predicted"/>
<feature type="non-terminal residue" evidence="1">
    <location>
        <position position="22"/>
    </location>
</feature>
<feature type="non-terminal residue" evidence="1">
    <location>
        <position position="1"/>
    </location>
</feature>
<accession>A0A382PV79</accession>
<dbReference type="EMBL" id="UINC01109711">
    <property type="protein sequence ID" value="SVC76710.1"/>
    <property type="molecule type" value="Genomic_DNA"/>
</dbReference>
<protein>
    <submittedName>
        <fullName evidence="1">Uncharacterized protein</fullName>
    </submittedName>
</protein>
<organism evidence="1">
    <name type="scientific">marine metagenome</name>
    <dbReference type="NCBI Taxonomy" id="408172"/>
    <lineage>
        <taxon>unclassified sequences</taxon>
        <taxon>metagenomes</taxon>
        <taxon>ecological metagenomes</taxon>
    </lineage>
</organism>
<evidence type="ECO:0000313" key="1">
    <source>
        <dbReference type="EMBL" id="SVC76710.1"/>
    </source>
</evidence>
<gene>
    <name evidence="1" type="ORF">METZ01_LOCUS329564</name>
</gene>
<reference evidence="1" key="1">
    <citation type="submission" date="2018-05" db="EMBL/GenBank/DDBJ databases">
        <authorList>
            <person name="Lanie J.A."/>
            <person name="Ng W.-L."/>
            <person name="Kazmierczak K.M."/>
            <person name="Andrzejewski T.M."/>
            <person name="Davidsen T.M."/>
            <person name="Wayne K.J."/>
            <person name="Tettelin H."/>
            <person name="Glass J.I."/>
            <person name="Rusch D."/>
            <person name="Podicherti R."/>
            <person name="Tsui H.-C.T."/>
            <person name="Winkler M.E."/>
        </authorList>
    </citation>
    <scope>NUCLEOTIDE SEQUENCE</scope>
</reference>
<dbReference type="AlphaFoldDB" id="A0A382PV79"/>